<feature type="region of interest" description="Disordered" evidence="1">
    <location>
        <begin position="10"/>
        <end position="37"/>
    </location>
</feature>
<accession>A0AAV4D4G5</accession>
<proteinExistence type="predicted"/>
<sequence>MIPPLFSLQTNSSQTVVSQPEAVQTSSNSASDGSQEMNDPFLRIMNASSIEEVLELGLLYKGNRLATAADLGAVVDPNTHQLMVSGGHGFAVPDACNPREVTVEIQVDNLSPTSRLFPKCYGQILRVWLMDLWTQDLQHFHILRLWTSGLLDSRSSA</sequence>
<comment type="caution">
    <text evidence="2">The sequence shown here is derived from an EMBL/GenBank/DDBJ whole genome shotgun (WGS) entry which is preliminary data.</text>
</comment>
<dbReference type="Proteomes" id="UP000735302">
    <property type="component" value="Unassembled WGS sequence"/>
</dbReference>
<evidence type="ECO:0000313" key="3">
    <source>
        <dbReference type="Proteomes" id="UP000735302"/>
    </source>
</evidence>
<organism evidence="2 3">
    <name type="scientific">Plakobranchus ocellatus</name>
    <dbReference type="NCBI Taxonomy" id="259542"/>
    <lineage>
        <taxon>Eukaryota</taxon>
        <taxon>Metazoa</taxon>
        <taxon>Spiralia</taxon>
        <taxon>Lophotrochozoa</taxon>
        <taxon>Mollusca</taxon>
        <taxon>Gastropoda</taxon>
        <taxon>Heterobranchia</taxon>
        <taxon>Euthyneura</taxon>
        <taxon>Panpulmonata</taxon>
        <taxon>Sacoglossa</taxon>
        <taxon>Placobranchoidea</taxon>
        <taxon>Plakobranchidae</taxon>
        <taxon>Plakobranchus</taxon>
    </lineage>
</organism>
<evidence type="ECO:0000256" key="1">
    <source>
        <dbReference type="SAM" id="MobiDB-lite"/>
    </source>
</evidence>
<dbReference type="EMBL" id="BLXT01007370">
    <property type="protein sequence ID" value="GFO39049.1"/>
    <property type="molecule type" value="Genomic_DNA"/>
</dbReference>
<reference evidence="2 3" key="1">
    <citation type="journal article" date="2021" name="Elife">
        <title>Chloroplast acquisition without the gene transfer in kleptoplastic sea slugs, Plakobranchus ocellatus.</title>
        <authorList>
            <person name="Maeda T."/>
            <person name="Takahashi S."/>
            <person name="Yoshida T."/>
            <person name="Shimamura S."/>
            <person name="Takaki Y."/>
            <person name="Nagai Y."/>
            <person name="Toyoda A."/>
            <person name="Suzuki Y."/>
            <person name="Arimoto A."/>
            <person name="Ishii H."/>
            <person name="Satoh N."/>
            <person name="Nishiyama T."/>
            <person name="Hasebe M."/>
            <person name="Maruyama T."/>
            <person name="Minagawa J."/>
            <person name="Obokata J."/>
            <person name="Shigenobu S."/>
        </authorList>
    </citation>
    <scope>NUCLEOTIDE SEQUENCE [LARGE SCALE GENOMIC DNA]</scope>
</reference>
<dbReference type="AlphaFoldDB" id="A0AAV4D4G5"/>
<evidence type="ECO:0000313" key="2">
    <source>
        <dbReference type="EMBL" id="GFO39049.1"/>
    </source>
</evidence>
<protein>
    <submittedName>
        <fullName evidence="2">Uncharacterized protein</fullName>
    </submittedName>
</protein>
<gene>
    <name evidence="2" type="ORF">PoB_006555400</name>
</gene>
<name>A0AAV4D4G5_9GAST</name>
<keyword evidence="3" id="KW-1185">Reference proteome</keyword>